<comment type="subcellular location">
    <subcellularLocation>
        <location evidence="1">Endomembrane system</location>
        <topology evidence="1">Multi-pass membrane protein</topology>
    </subcellularLocation>
</comment>
<feature type="transmembrane region" description="Helical" evidence="5">
    <location>
        <begin position="56"/>
        <end position="76"/>
    </location>
</feature>
<dbReference type="RefSeq" id="WP_322465833.1">
    <property type="nucleotide sequence ID" value="NZ_JAXOJX010000019.1"/>
</dbReference>
<dbReference type="PANTHER" id="PTHR12714:SF24">
    <property type="entry name" value="SLR1182 PROTEIN"/>
    <property type="match status" value="1"/>
</dbReference>
<protein>
    <submittedName>
        <fullName evidence="6">Isoprenylcysteine carboxylmethyltransferase family protein</fullName>
        <ecNumber evidence="6">2.1.1.100</ecNumber>
        <ecNumber evidence="6">2.1.1.334</ecNumber>
    </submittedName>
</protein>
<reference evidence="6 7" key="1">
    <citation type="submission" date="2023-11" db="EMBL/GenBank/DDBJ databases">
        <title>Draft genome of Azohydromonas lata strain H1 (DSM1123), a polyhydroxyalkanoate producer.</title>
        <authorList>
            <person name="Traversa D."/>
            <person name="D'Addabbo P."/>
            <person name="Pazzani C."/>
            <person name="Manzari C."/>
            <person name="Chiara M."/>
            <person name="Scrascia M."/>
        </authorList>
    </citation>
    <scope>NUCLEOTIDE SEQUENCE [LARGE SCALE GENOMIC DNA]</scope>
    <source>
        <strain evidence="6 7">H1</strain>
    </source>
</reference>
<evidence type="ECO:0000256" key="1">
    <source>
        <dbReference type="ARBA" id="ARBA00004127"/>
    </source>
</evidence>
<keyword evidence="6" id="KW-0808">Transferase</keyword>
<keyword evidence="4 5" id="KW-0472">Membrane</keyword>
<gene>
    <name evidence="6" type="ORF">SM757_13270</name>
</gene>
<dbReference type="GO" id="GO:0032259">
    <property type="term" value="P:methylation"/>
    <property type="evidence" value="ECO:0007669"/>
    <property type="project" value="UniProtKB-KW"/>
</dbReference>
<dbReference type="Gene3D" id="1.20.120.1630">
    <property type="match status" value="1"/>
</dbReference>
<keyword evidence="7" id="KW-1185">Reference proteome</keyword>
<keyword evidence="3 5" id="KW-1133">Transmembrane helix</keyword>
<dbReference type="EMBL" id="JAXOJX010000019">
    <property type="protein sequence ID" value="MDZ5457544.1"/>
    <property type="molecule type" value="Genomic_DNA"/>
</dbReference>
<dbReference type="InterPro" id="IPR007318">
    <property type="entry name" value="Phopholipid_MeTrfase"/>
</dbReference>
<evidence type="ECO:0000256" key="2">
    <source>
        <dbReference type="ARBA" id="ARBA00022692"/>
    </source>
</evidence>
<evidence type="ECO:0000256" key="5">
    <source>
        <dbReference type="SAM" id="Phobius"/>
    </source>
</evidence>
<evidence type="ECO:0000256" key="3">
    <source>
        <dbReference type="ARBA" id="ARBA00022989"/>
    </source>
</evidence>
<dbReference type="EC" id="2.1.1.334" evidence="6"/>
<keyword evidence="2 5" id="KW-0812">Transmembrane</keyword>
<feature type="transmembrane region" description="Helical" evidence="5">
    <location>
        <begin position="27"/>
        <end position="44"/>
    </location>
</feature>
<name>A0ABU5IEJ4_9BURK</name>
<organism evidence="6 7">
    <name type="scientific">Azohydromonas lata</name>
    <dbReference type="NCBI Taxonomy" id="45677"/>
    <lineage>
        <taxon>Bacteria</taxon>
        <taxon>Pseudomonadati</taxon>
        <taxon>Pseudomonadota</taxon>
        <taxon>Betaproteobacteria</taxon>
        <taxon>Burkholderiales</taxon>
        <taxon>Sphaerotilaceae</taxon>
        <taxon>Azohydromonas</taxon>
    </lineage>
</organism>
<evidence type="ECO:0000313" key="7">
    <source>
        <dbReference type="Proteomes" id="UP001293718"/>
    </source>
</evidence>
<dbReference type="PANTHER" id="PTHR12714">
    <property type="entry name" value="PROTEIN-S ISOPRENYLCYSTEINE O-METHYLTRANSFERASE"/>
    <property type="match status" value="1"/>
</dbReference>
<sequence>MTHGLVNLDLKPQVIPMRALELKIPPLLLTAVFLALIVAVSHWIPAAAVTFPHHQTAAALFSIAGLALLFGAALQFRMQRTTLDPRVPDKASRFVARGLFRISRNPMYLGMALLLLGIACWSANALAYALVIVFCIYLTEFQIKPEERALQALFGQEYLAYKARVRRWI</sequence>
<evidence type="ECO:0000313" key="6">
    <source>
        <dbReference type="EMBL" id="MDZ5457544.1"/>
    </source>
</evidence>
<proteinExistence type="predicted"/>
<evidence type="ECO:0000256" key="4">
    <source>
        <dbReference type="ARBA" id="ARBA00023136"/>
    </source>
</evidence>
<dbReference type="GO" id="GO:0004671">
    <property type="term" value="F:protein C-terminal S-isoprenylcysteine carboxyl O-methyltransferase activity"/>
    <property type="evidence" value="ECO:0007669"/>
    <property type="project" value="UniProtKB-EC"/>
</dbReference>
<comment type="caution">
    <text evidence="6">The sequence shown here is derived from an EMBL/GenBank/DDBJ whole genome shotgun (WGS) entry which is preliminary data.</text>
</comment>
<dbReference type="EC" id="2.1.1.100" evidence="6"/>
<feature type="transmembrane region" description="Helical" evidence="5">
    <location>
        <begin position="107"/>
        <end position="139"/>
    </location>
</feature>
<accession>A0ABU5IEJ4</accession>
<keyword evidence="6" id="KW-0489">Methyltransferase</keyword>
<dbReference type="Pfam" id="PF04191">
    <property type="entry name" value="PEMT"/>
    <property type="match status" value="1"/>
</dbReference>
<dbReference type="Proteomes" id="UP001293718">
    <property type="component" value="Unassembled WGS sequence"/>
</dbReference>